<organism evidence="2 3">
    <name type="scientific">Linderina pennispora</name>
    <dbReference type="NCBI Taxonomy" id="61395"/>
    <lineage>
        <taxon>Eukaryota</taxon>
        <taxon>Fungi</taxon>
        <taxon>Fungi incertae sedis</taxon>
        <taxon>Zoopagomycota</taxon>
        <taxon>Kickxellomycotina</taxon>
        <taxon>Kickxellomycetes</taxon>
        <taxon>Kickxellales</taxon>
        <taxon>Kickxellaceae</taxon>
        <taxon>Linderina</taxon>
    </lineage>
</organism>
<evidence type="ECO:0000313" key="2">
    <source>
        <dbReference type="EMBL" id="ORX71315.1"/>
    </source>
</evidence>
<dbReference type="GeneID" id="63807943"/>
<gene>
    <name evidence="2" type="ORF">DL89DRAFT_321673</name>
</gene>
<keyword evidence="3" id="KW-1185">Reference proteome</keyword>
<protein>
    <recommendedName>
        <fullName evidence="4">Glycosyl hydrolase family 92 N-terminal domain-containing protein</fullName>
    </recommendedName>
</protein>
<reference evidence="2 3" key="1">
    <citation type="submission" date="2016-07" db="EMBL/GenBank/DDBJ databases">
        <title>Pervasive Adenine N6-methylation of Active Genes in Fungi.</title>
        <authorList>
            <consortium name="DOE Joint Genome Institute"/>
            <person name="Mondo S.J."/>
            <person name="Dannebaum R.O."/>
            <person name="Kuo R.C."/>
            <person name="Labutti K."/>
            <person name="Haridas S."/>
            <person name="Kuo A."/>
            <person name="Salamov A."/>
            <person name="Ahrendt S.R."/>
            <person name="Lipzen A."/>
            <person name="Sullivan W."/>
            <person name="Andreopoulos W.B."/>
            <person name="Clum A."/>
            <person name="Lindquist E."/>
            <person name="Daum C."/>
            <person name="Ramamoorthy G.K."/>
            <person name="Gryganskyi A."/>
            <person name="Culley D."/>
            <person name="Magnuson J.K."/>
            <person name="James T.Y."/>
            <person name="O'Malley M.A."/>
            <person name="Stajich J.E."/>
            <person name="Spatafora J.W."/>
            <person name="Visel A."/>
            <person name="Grigoriev I.V."/>
        </authorList>
    </citation>
    <scope>NUCLEOTIDE SEQUENCE [LARGE SCALE GENOMIC DNA]</scope>
    <source>
        <strain evidence="2 3">ATCC 12442</strain>
    </source>
</reference>
<proteinExistence type="predicted"/>
<feature type="chain" id="PRO_5012553420" description="Glycosyl hydrolase family 92 N-terminal domain-containing protein" evidence="1">
    <location>
        <begin position="19"/>
        <end position="76"/>
    </location>
</feature>
<name>A0A1Y1WD50_9FUNG</name>
<evidence type="ECO:0000313" key="3">
    <source>
        <dbReference type="Proteomes" id="UP000193922"/>
    </source>
</evidence>
<evidence type="ECO:0000256" key="1">
    <source>
        <dbReference type="SAM" id="SignalP"/>
    </source>
</evidence>
<dbReference type="RefSeq" id="XP_040744830.1">
    <property type="nucleotide sequence ID" value="XM_040891295.1"/>
</dbReference>
<accession>A0A1Y1WD50</accession>
<dbReference type="AlphaFoldDB" id="A0A1Y1WD50"/>
<feature type="non-terminal residue" evidence="2">
    <location>
        <position position="76"/>
    </location>
</feature>
<dbReference type="Proteomes" id="UP000193922">
    <property type="component" value="Unassembled WGS sequence"/>
</dbReference>
<feature type="signal peptide" evidence="1">
    <location>
        <begin position="1"/>
        <end position="18"/>
    </location>
</feature>
<sequence length="76" mass="8041">MHCHLPLIALVTLALVNAIPVEADNTKEMLLERRGLQFAANNLFPSSRFVGPGFSHTTVFPGLAFSAGSGQIFSGG</sequence>
<comment type="caution">
    <text evidence="2">The sequence shown here is derived from an EMBL/GenBank/DDBJ whole genome shotgun (WGS) entry which is preliminary data.</text>
</comment>
<evidence type="ECO:0008006" key="4">
    <source>
        <dbReference type="Google" id="ProtNLM"/>
    </source>
</evidence>
<dbReference type="OrthoDB" id="5599123at2759"/>
<dbReference type="EMBL" id="MCFD01000004">
    <property type="protein sequence ID" value="ORX71315.1"/>
    <property type="molecule type" value="Genomic_DNA"/>
</dbReference>
<keyword evidence="1" id="KW-0732">Signal</keyword>